<comment type="caution">
    <text evidence="1">The sequence shown here is derived from an EMBL/GenBank/DDBJ whole genome shotgun (WGS) entry which is preliminary data.</text>
</comment>
<protein>
    <submittedName>
        <fullName evidence="1">Uncharacterized protein</fullName>
    </submittedName>
</protein>
<gene>
    <name evidence="1" type="ORF">EV132_11219</name>
</gene>
<proteinExistence type="predicted"/>
<evidence type="ECO:0000313" key="2">
    <source>
        <dbReference type="Proteomes" id="UP000294576"/>
    </source>
</evidence>
<dbReference type="RefSeq" id="WP_132565520.1">
    <property type="nucleotide sequence ID" value="NZ_SMBH01000012.1"/>
</dbReference>
<dbReference type="AlphaFoldDB" id="A0A4R3PXW5"/>
<dbReference type="EMBL" id="SMBH01000012">
    <property type="protein sequence ID" value="TCU13321.1"/>
    <property type="molecule type" value="Genomic_DNA"/>
</dbReference>
<sequence>MAESRNRISARSSILLLTLLRPSSLAILIALFEPVAALAHASLGRIPPKGRCCDAARAIVFEFNEAVAAQDYLPAIFGRGGFALVSDITKLPAALPAIYRELVY</sequence>
<evidence type="ECO:0000313" key="1">
    <source>
        <dbReference type="EMBL" id="TCU13321.1"/>
    </source>
</evidence>
<dbReference type="Proteomes" id="UP000294576">
    <property type="component" value="Unassembled WGS sequence"/>
</dbReference>
<reference evidence="1 2" key="1">
    <citation type="submission" date="2019-03" db="EMBL/GenBank/DDBJ databases">
        <title>Genomic Encyclopedia of Type Strains, Phase IV (KMG-V): Genome sequencing to study the core and pangenomes of soil and plant-associated prokaryotes.</title>
        <authorList>
            <person name="Whitman W."/>
        </authorList>
    </citation>
    <scope>NUCLEOTIDE SEQUENCE [LARGE SCALE GENOMIC DNA]</scope>
    <source>
        <strain evidence="1 2">Hc14</strain>
    </source>
</reference>
<organism evidence="1 2">
    <name type="scientific">Rhizobium sullae</name>
    <name type="common">Rhizobium hedysari</name>
    <dbReference type="NCBI Taxonomy" id="50338"/>
    <lineage>
        <taxon>Bacteria</taxon>
        <taxon>Pseudomonadati</taxon>
        <taxon>Pseudomonadota</taxon>
        <taxon>Alphaproteobacteria</taxon>
        <taxon>Hyphomicrobiales</taxon>
        <taxon>Rhizobiaceae</taxon>
        <taxon>Rhizobium/Agrobacterium group</taxon>
        <taxon>Rhizobium</taxon>
    </lineage>
</organism>
<accession>A0A4R3PXW5</accession>
<name>A0A4R3PXW5_RHISU</name>